<evidence type="ECO:0000313" key="4">
    <source>
        <dbReference type="Proteomes" id="UP000480178"/>
    </source>
</evidence>
<keyword evidence="1" id="KW-0732">Signal</keyword>
<feature type="signal peptide" evidence="1">
    <location>
        <begin position="1"/>
        <end position="19"/>
    </location>
</feature>
<dbReference type="InterPro" id="IPR024311">
    <property type="entry name" value="Lipocalin-like"/>
</dbReference>
<name>A0A6C0GC59_9BACT</name>
<dbReference type="RefSeq" id="WP_162441619.1">
    <property type="nucleotide sequence ID" value="NZ_CP048222.1"/>
</dbReference>
<dbReference type="AlphaFoldDB" id="A0A6C0GC59"/>
<dbReference type="Proteomes" id="UP000480178">
    <property type="component" value="Chromosome"/>
</dbReference>
<evidence type="ECO:0000313" key="3">
    <source>
        <dbReference type="EMBL" id="QHT65535.1"/>
    </source>
</evidence>
<dbReference type="Pfam" id="PF13648">
    <property type="entry name" value="Lipocalin_4"/>
    <property type="match status" value="1"/>
</dbReference>
<sequence length="162" mass="18331">MNKFTYLIVLLMVMSLCLAGCSEEFEPTPLTYSKLLSGDSSKTWRLTGYSIVEEGKQPLTFDLNDPSDPDNCVYDELYTFYADEGRTFEISQGEDKCIDGPDIYYTGSWSIVNANATVNFGTPLFGIGGYTIKRLTERSMTVELFVNQYNFAYRLVFTAQND</sequence>
<dbReference type="KEGG" id="rhoz:GXP67_02060"/>
<feature type="domain" description="Lipocalin-like" evidence="2">
    <location>
        <begin position="42"/>
        <end position="141"/>
    </location>
</feature>
<dbReference type="EMBL" id="CP048222">
    <property type="protein sequence ID" value="QHT65535.1"/>
    <property type="molecule type" value="Genomic_DNA"/>
</dbReference>
<reference evidence="3 4" key="1">
    <citation type="submission" date="2020-01" db="EMBL/GenBank/DDBJ databases">
        <authorList>
            <person name="Kim M.K."/>
        </authorList>
    </citation>
    <scope>NUCLEOTIDE SEQUENCE [LARGE SCALE GENOMIC DNA]</scope>
    <source>
        <strain evidence="3 4">172606-1</strain>
    </source>
</reference>
<protein>
    <recommendedName>
        <fullName evidence="2">Lipocalin-like domain-containing protein</fullName>
    </recommendedName>
</protein>
<evidence type="ECO:0000259" key="2">
    <source>
        <dbReference type="Pfam" id="PF13648"/>
    </source>
</evidence>
<evidence type="ECO:0000256" key="1">
    <source>
        <dbReference type="SAM" id="SignalP"/>
    </source>
</evidence>
<keyword evidence="4" id="KW-1185">Reference proteome</keyword>
<accession>A0A6C0GC59</accession>
<proteinExistence type="predicted"/>
<organism evidence="3 4">
    <name type="scientific">Rhodocytophaga rosea</name>
    <dbReference type="NCBI Taxonomy" id="2704465"/>
    <lineage>
        <taxon>Bacteria</taxon>
        <taxon>Pseudomonadati</taxon>
        <taxon>Bacteroidota</taxon>
        <taxon>Cytophagia</taxon>
        <taxon>Cytophagales</taxon>
        <taxon>Rhodocytophagaceae</taxon>
        <taxon>Rhodocytophaga</taxon>
    </lineage>
</organism>
<gene>
    <name evidence="3" type="ORF">GXP67_02060</name>
</gene>
<feature type="chain" id="PRO_5025451626" description="Lipocalin-like domain-containing protein" evidence="1">
    <location>
        <begin position="20"/>
        <end position="162"/>
    </location>
</feature>